<keyword evidence="2" id="KW-1185">Reference proteome</keyword>
<evidence type="ECO:0000313" key="2">
    <source>
        <dbReference type="Proteomes" id="UP000245911"/>
    </source>
</evidence>
<feature type="non-terminal residue" evidence="1">
    <location>
        <position position="1"/>
    </location>
</feature>
<protein>
    <submittedName>
        <fullName evidence="1">Uncharacterized protein</fullName>
    </submittedName>
</protein>
<dbReference type="Proteomes" id="UP000245911">
    <property type="component" value="Unassembled WGS sequence"/>
</dbReference>
<reference evidence="1 2" key="1">
    <citation type="submission" date="2018-04" db="EMBL/GenBank/DDBJ databases">
        <title>Pararhodobacter oceanense sp. nov., isolated from marine intertidal sediment.</title>
        <authorList>
            <person name="Wang X.-L."/>
            <person name="Du Z.-J."/>
        </authorList>
    </citation>
    <scope>NUCLEOTIDE SEQUENCE [LARGE SCALE GENOMIC DNA]</scope>
    <source>
        <strain evidence="1 2">AM505</strain>
    </source>
</reference>
<dbReference type="AlphaFoldDB" id="A0A2T8HP38"/>
<name>A0A2T8HP38_9RHOB</name>
<proteinExistence type="predicted"/>
<accession>A0A2T8HP38</accession>
<dbReference type="EMBL" id="QDKM01000030">
    <property type="protein sequence ID" value="PVH27206.1"/>
    <property type="molecule type" value="Genomic_DNA"/>
</dbReference>
<comment type="caution">
    <text evidence="1">The sequence shown here is derived from an EMBL/GenBank/DDBJ whole genome shotgun (WGS) entry which is preliminary data.</text>
</comment>
<sequence length="105" mass="11692">CFLLLNHPNNLRLSKTALSHMFAPSWLSKLYIKVRDLAGGRSLCVPYPDAGEVMNSLTDIKHILAAQSPSSLDRIARERGFYATEAARWHGARIAELVARFPRSG</sequence>
<gene>
    <name evidence="1" type="ORF">DDE20_18850</name>
</gene>
<dbReference type="RefSeq" id="WP_205961715.1">
    <property type="nucleotide sequence ID" value="NZ_QDKM01000030.1"/>
</dbReference>
<evidence type="ECO:0000313" key="1">
    <source>
        <dbReference type="EMBL" id="PVH27206.1"/>
    </source>
</evidence>
<organism evidence="1 2">
    <name type="scientific">Pararhodobacter oceanensis</name>
    <dbReference type="NCBI Taxonomy" id="2172121"/>
    <lineage>
        <taxon>Bacteria</taxon>
        <taxon>Pseudomonadati</taxon>
        <taxon>Pseudomonadota</taxon>
        <taxon>Alphaproteobacteria</taxon>
        <taxon>Rhodobacterales</taxon>
        <taxon>Paracoccaceae</taxon>
        <taxon>Pararhodobacter</taxon>
    </lineage>
</organism>